<dbReference type="EMBL" id="AP027731">
    <property type="protein sequence ID" value="BDZ44368.1"/>
    <property type="molecule type" value="Genomic_DNA"/>
</dbReference>
<organism evidence="2 3">
    <name type="scientific">Naasia aerilata</name>
    <dbReference type="NCBI Taxonomy" id="1162966"/>
    <lineage>
        <taxon>Bacteria</taxon>
        <taxon>Bacillati</taxon>
        <taxon>Actinomycetota</taxon>
        <taxon>Actinomycetes</taxon>
        <taxon>Micrococcales</taxon>
        <taxon>Microbacteriaceae</taxon>
        <taxon>Naasia</taxon>
    </lineage>
</organism>
<sequence>MACPYVAHTWLRFEDESYPLPEDADLDALKASIEEAARSGDRWVEFAAEDGREVRLFVTRKALLVFESSDRSNRAAPEPDLPDVAAGFYDEL</sequence>
<evidence type="ECO:0000313" key="2">
    <source>
        <dbReference type="EMBL" id="BDZ44368.1"/>
    </source>
</evidence>
<dbReference type="Proteomes" id="UP001321498">
    <property type="component" value="Chromosome"/>
</dbReference>
<keyword evidence="3" id="KW-1185">Reference proteome</keyword>
<evidence type="ECO:0000313" key="3">
    <source>
        <dbReference type="Proteomes" id="UP001321498"/>
    </source>
</evidence>
<feature type="region of interest" description="Disordered" evidence="1">
    <location>
        <begin position="70"/>
        <end position="92"/>
    </location>
</feature>
<evidence type="ECO:0000256" key="1">
    <source>
        <dbReference type="SAM" id="MobiDB-lite"/>
    </source>
</evidence>
<gene>
    <name evidence="2" type="ORF">GCM10025866_02770</name>
</gene>
<reference evidence="3" key="1">
    <citation type="journal article" date="2019" name="Int. J. Syst. Evol. Microbiol.">
        <title>The Global Catalogue of Microorganisms (GCM) 10K type strain sequencing project: providing services to taxonomists for standard genome sequencing and annotation.</title>
        <authorList>
            <consortium name="The Broad Institute Genomics Platform"/>
            <consortium name="The Broad Institute Genome Sequencing Center for Infectious Disease"/>
            <person name="Wu L."/>
            <person name="Ma J."/>
        </authorList>
    </citation>
    <scope>NUCLEOTIDE SEQUENCE [LARGE SCALE GENOMIC DNA]</scope>
    <source>
        <strain evidence="3">NBRC 108725</strain>
    </source>
</reference>
<proteinExistence type="predicted"/>
<accession>A0ABN6XHH8</accession>
<protein>
    <submittedName>
        <fullName evidence="2">Uncharacterized protein</fullName>
    </submittedName>
</protein>
<name>A0ABN6XHH8_9MICO</name>